<evidence type="ECO:0000313" key="1">
    <source>
        <dbReference type="EMBL" id="XAT63527.1"/>
    </source>
</evidence>
<dbReference type="EMBL" id="CP087714">
    <property type="protein sequence ID" value="XAT63527.1"/>
    <property type="molecule type" value="Genomic_DNA"/>
</dbReference>
<reference evidence="1 2" key="1">
    <citation type="submission" date="2021-11" db="EMBL/GenBank/DDBJ databases">
        <title>Whole genome of Geoglobus acetivorans.</title>
        <authorList>
            <person name="Liu D."/>
        </authorList>
    </citation>
    <scope>NUCLEOTIDE SEQUENCE [LARGE SCALE GENOMIC DNA]</scope>
    <source>
        <strain evidence="1 2">SBH6</strain>
    </source>
</reference>
<protein>
    <submittedName>
        <fullName evidence="1">Uncharacterized protein</fullName>
    </submittedName>
</protein>
<dbReference type="RefSeq" id="WP_193807364.1">
    <property type="nucleotide sequence ID" value="NZ_CP087714.1"/>
</dbReference>
<dbReference type="Proteomes" id="UP001492541">
    <property type="component" value="Chromosome"/>
</dbReference>
<sequence length="111" mass="13033">MVEELSFEDLKGQPKEFIIRGKRVRIPPLEVRDFNLFLRMSEQDPNKVAEVMKEIFLKTMQKIYPDKSREEILSLPASILLEFMVYILKANGLEVDEEVFQKVLQSLQSET</sequence>
<organism evidence="1 2">
    <name type="scientific">Geoglobus acetivorans</name>
    <dbReference type="NCBI Taxonomy" id="565033"/>
    <lineage>
        <taxon>Archaea</taxon>
        <taxon>Methanobacteriati</taxon>
        <taxon>Methanobacteriota</taxon>
        <taxon>Archaeoglobi</taxon>
        <taxon>Archaeoglobales</taxon>
        <taxon>Archaeoglobaceae</taxon>
        <taxon>Geoglobus</taxon>
    </lineage>
</organism>
<evidence type="ECO:0000313" key="2">
    <source>
        <dbReference type="Proteomes" id="UP001492541"/>
    </source>
</evidence>
<gene>
    <name evidence="1" type="ORF">LPQ35_09750</name>
</gene>
<name>A0ABZ3H271_GEOAI</name>
<keyword evidence="2" id="KW-1185">Reference proteome</keyword>
<dbReference type="GeneID" id="90449978"/>
<accession>A0ABZ3H271</accession>
<proteinExistence type="predicted"/>